<keyword evidence="4" id="KW-1185">Reference proteome</keyword>
<feature type="domain" description="VanZ-like" evidence="2">
    <location>
        <begin position="5"/>
        <end position="122"/>
    </location>
</feature>
<dbReference type="NCBIfam" id="NF037970">
    <property type="entry name" value="vanZ_1"/>
    <property type="match status" value="1"/>
</dbReference>
<feature type="transmembrane region" description="Helical" evidence="1">
    <location>
        <begin position="143"/>
        <end position="164"/>
    </location>
</feature>
<keyword evidence="1" id="KW-1133">Transmembrane helix</keyword>
<feature type="transmembrane region" description="Helical" evidence="1">
    <location>
        <begin position="424"/>
        <end position="445"/>
    </location>
</feature>
<feature type="transmembrane region" description="Helical" evidence="1">
    <location>
        <begin position="42"/>
        <end position="62"/>
    </location>
</feature>
<dbReference type="Pfam" id="PF04892">
    <property type="entry name" value="VanZ"/>
    <property type="match status" value="1"/>
</dbReference>
<feature type="transmembrane region" description="Helical" evidence="1">
    <location>
        <begin position="74"/>
        <end position="93"/>
    </location>
</feature>
<evidence type="ECO:0000313" key="4">
    <source>
        <dbReference type="Proteomes" id="UP000762253"/>
    </source>
</evidence>
<dbReference type="Gene3D" id="2.60.120.200">
    <property type="match status" value="1"/>
</dbReference>
<organism evidence="3 4">
    <name type="scientific">Brasilonema octagenarum UFV-OR1</name>
    <dbReference type="NCBI Taxonomy" id="417115"/>
    <lineage>
        <taxon>Bacteria</taxon>
        <taxon>Bacillati</taxon>
        <taxon>Cyanobacteriota</taxon>
        <taxon>Cyanophyceae</taxon>
        <taxon>Nostocales</taxon>
        <taxon>Scytonemataceae</taxon>
        <taxon>Brasilonema</taxon>
        <taxon>Octagenarum group</taxon>
    </lineage>
</organism>
<sequence>MILVIFSILVVLIATLFPFNFSFPDSLSPQLILASFDNTSSFGDLVNNILLFMPLGFGLTALSQRKMMKLMSVFLIVILISAGLSSIVEFLQVFLPSRTPTPADIVNNTTGGFVGIICFYLWHSQHFIYIWSRVENSRVGNSITKITLLFSGYILLSFLISILWQNSIELSNWSLNYPLMLGNEQTGNRPWQGYISEMHIADKAIAKSDISRLLNSENDFDTIRNYLIASYQLINNTSYQDRTGQLPELSPQGQLPNIADEKGVALTSSHWLKTRTPTTYLNKRIRESSQFTIMTTVATADRVQTGPARILSISSSTLHRNLTLGQQETNLDLRIRTPITGANAADLKFSVPNFFTDTNPHKIVITYSQANIQVYIDKLQNFYSFNLLELVPKEQKIFYYALTFIPLGICLTLLTILKIKKLSFYRFLLFSGILLPSLIVERILVINTGKSISLKNILLGMFFTGVTMLILRLRASALLKKKP</sequence>
<evidence type="ECO:0000259" key="2">
    <source>
        <dbReference type="Pfam" id="PF04892"/>
    </source>
</evidence>
<dbReference type="EMBL" id="QMEC01000048">
    <property type="protein sequence ID" value="NMF63877.1"/>
    <property type="molecule type" value="Genomic_DNA"/>
</dbReference>
<reference evidence="3 4" key="1">
    <citation type="submission" date="2018-06" db="EMBL/GenBank/DDBJ databases">
        <title>Comparative genomics of Brasilonema spp. strains.</title>
        <authorList>
            <person name="Alvarenga D.O."/>
            <person name="Fiore M.F."/>
            <person name="Varani A.M."/>
        </authorList>
    </citation>
    <scope>NUCLEOTIDE SEQUENCE [LARGE SCALE GENOMIC DNA]</scope>
    <source>
        <strain evidence="3 4">UFV-OR1</strain>
    </source>
</reference>
<comment type="caution">
    <text evidence="3">The sequence shown here is derived from an EMBL/GenBank/DDBJ whole genome shotgun (WGS) entry which is preliminary data.</text>
</comment>
<accession>A0ABX1M5Q4</accession>
<gene>
    <name evidence="3" type="ORF">DP115_14305</name>
</gene>
<feature type="transmembrane region" description="Helical" evidence="1">
    <location>
        <begin position="457"/>
        <end position="475"/>
    </location>
</feature>
<keyword evidence="1" id="KW-0812">Transmembrane</keyword>
<dbReference type="InterPro" id="IPR006976">
    <property type="entry name" value="VanZ-like"/>
</dbReference>
<dbReference type="Proteomes" id="UP000762253">
    <property type="component" value="Unassembled WGS sequence"/>
</dbReference>
<feature type="transmembrane region" description="Helical" evidence="1">
    <location>
        <begin position="397"/>
        <end position="417"/>
    </location>
</feature>
<protein>
    <submittedName>
        <fullName evidence="3">VanZ family protein</fullName>
    </submittedName>
</protein>
<name>A0ABX1M5Q4_9CYAN</name>
<evidence type="ECO:0000256" key="1">
    <source>
        <dbReference type="SAM" id="Phobius"/>
    </source>
</evidence>
<keyword evidence="1" id="KW-0472">Membrane</keyword>
<evidence type="ECO:0000313" key="3">
    <source>
        <dbReference type="EMBL" id="NMF63877.1"/>
    </source>
</evidence>
<proteinExistence type="predicted"/>
<dbReference type="RefSeq" id="WP_169265462.1">
    <property type="nucleotide sequence ID" value="NZ_QMEC01000048.1"/>
</dbReference>
<feature type="transmembrane region" description="Helical" evidence="1">
    <location>
        <begin position="105"/>
        <end position="122"/>
    </location>
</feature>